<proteinExistence type="predicted"/>
<dbReference type="Pfam" id="PF13858">
    <property type="entry name" value="DUF4199"/>
    <property type="match status" value="1"/>
</dbReference>
<keyword evidence="1" id="KW-0472">Membrane</keyword>
<feature type="transmembrane region" description="Helical" evidence="1">
    <location>
        <begin position="12"/>
        <end position="32"/>
    </location>
</feature>
<feature type="transmembrane region" description="Helical" evidence="1">
    <location>
        <begin position="149"/>
        <end position="171"/>
    </location>
</feature>
<dbReference type="InterPro" id="IPR025250">
    <property type="entry name" value="DUF4199"/>
</dbReference>
<feature type="transmembrane region" description="Helical" evidence="1">
    <location>
        <begin position="84"/>
        <end position="106"/>
    </location>
</feature>
<sequence length="180" mass="19870">MEQKTSLAKSTLPYGIIFGIIMILEYVVSYTMGLTAQNSPSMGTIMFFANNIIMPFIFILLACNNFKKNLNEGYISFGQCIKGGVAVCVVAGLLFAVFNSVFYLIIPEAKDEMLEQTKIALAQNPNMTAELMKQSIEMTKLFMKPYVSIPFSILMFSFVGLIISLIVGAFVKKDNPGAIN</sequence>
<keyword evidence="3" id="KW-1185">Reference proteome</keyword>
<gene>
    <name evidence="2" type="ORF">GN157_05890</name>
</gene>
<accession>A0A6N8HD44</accession>
<evidence type="ECO:0000256" key="1">
    <source>
        <dbReference type="SAM" id="Phobius"/>
    </source>
</evidence>
<dbReference type="OrthoDB" id="1122768at2"/>
<dbReference type="RefSeq" id="WP_157482172.1">
    <property type="nucleotide sequence ID" value="NZ_JAZDQD010000001.1"/>
</dbReference>
<protein>
    <submittedName>
        <fullName evidence="2">DUF4199 family protein</fullName>
    </submittedName>
</protein>
<dbReference type="Proteomes" id="UP000433945">
    <property type="component" value="Unassembled WGS sequence"/>
</dbReference>
<evidence type="ECO:0000313" key="2">
    <source>
        <dbReference type="EMBL" id="MUV03236.1"/>
    </source>
</evidence>
<name>A0A6N8HD44_9FLAO</name>
<comment type="caution">
    <text evidence="2">The sequence shown here is derived from an EMBL/GenBank/DDBJ whole genome shotgun (WGS) entry which is preliminary data.</text>
</comment>
<organism evidence="2 3">
    <name type="scientific">Flavobacterium rakeshii</name>
    <dbReference type="NCBI Taxonomy" id="1038845"/>
    <lineage>
        <taxon>Bacteria</taxon>
        <taxon>Pseudomonadati</taxon>
        <taxon>Bacteroidota</taxon>
        <taxon>Flavobacteriia</taxon>
        <taxon>Flavobacteriales</taxon>
        <taxon>Flavobacteriaceae</taxon>
        <taxon>Flavobacterium</taxon>
    </lineage>
</organism>
<evidence type="ECO:0000313" key="3">
    <source>
        <dbReference type="Proteomes" id="UP000433945"/>
    </source>
</evidence>
<keyword evidence="1" id="KW-1133">Transmembrane helix</keyword>
<keyword evidence="1" id="KW-0812">Transmembrane</keyword>
<reference evidence="2 3" key="1">
    <citation type="submission" date="2019-12" db="EMBL/GenBank/DDBJ databases">
        <authorList>
            <person name="Sun J.-Q."/>
        </authorList>
    </citation>
    <scope>NUCLEOTIDE SEQUENCE [LARGE SCALE GENOMIC DNA]</scope>
    <source>
        <strain evidence="2 3">JCM 17928</strain>
    </source>
</reference>
<feature type="transmembrane region" description="Helical" evidence="1">
    <location>
        <begin position="44"/>
        <end position="63"/>
    </location>
</feature>
<dbReference type="AlphaFoldDB" id="A0A6N8HD44"/>
<dbReference type="EMBL" id="WOWP01000016">
    <property type="protein sequence ID" value="MUV03236.1"/>
    <property type="molecule type" value="Genomic_DNA"/>
</dbReference>